<evidence type="ECO:0000313" key="3">
    <source>
        <dbReference type="Proteomes" id="UP000218267"/>
    </source>
</evidence>
<feature type="transmembrane region" description="Helical" evidence="1">
    <location>
        <begin position="69"/>
        <end position="89"/>
    </location>
</feature>
<dbReference type="RefSeq" id="WP_096431233.1">
    <property type="nucleotide sequence ID" value="NZ_AP018042.1"/>
</dbReference>
<feature type="transmembrane region" description="Helical" evidence="1">
    <location>
        <begin position="168"/>
        <end position="198"/>
    </location>
</feature>
<keyword evidence="1" id="KW-0472">Membrane</keyword>
<feature type="transmembrane region" description="Helical" evidence="1">
    <location>
        <begin position="135"/>
        <end position="156"/>
    </location>
</feature>
<reference evidence="2 3" key="1">
    <citation type="journal article" date="2018" name="Mar. Genomics">
        <title>Complete genome sequence of Marinifilaceae bacterium strain SPP2, isolated from the Antarctic marine sediment.</title>
        <authorList>
            <person name="Watanabe M."/>
            <person name="Kojima H."/>
            <person name="Fukui M."/>
        </authorList>
    </citation>
    <scope>NUCLEOTIDE SEQUENCE [LARGE SCALE GENOMIC DNA]</scope>
    <source>
        <strain evidence="2 3">SPP2</strain>
    </source>
</reference>
<name>A0A1Y1CNQ4_9BACT</name>
<feature type="transmembrane region" description="Helical" evidence="1">
    <location>
        <begin position="23"/>
        <end position="49"/>
    </location>
</feature>
<keyword evidence="1" id="KW-1133">Transmembrane helix</keyword>
<protein>
    <submittedName>
        <fullName evidence="2">Uncharacterized protein</fullName>
    </submittedName>
</protein>
<gene>
    <name evidence="2" type="ORF">ALGA_3345</name>
</gene>
<reference evidence="3" key="2">
    <citation type="journal article" date="2020" name="Antonie Van Leeuwenhoek">
        <title>Labilibaculum antarcticum sp. nov., a novel facultative anaerobic, psychrotorelant bacterium isolated from marine sediment of Antarctica.</title>
        <authorList>
            <person name="Watanabe M."/>
            <person name="Kojima H."/>
            <person name="Fukui M."/>
        </authorList>
    </citation>
    <scope>NUCLEOTIDE SEQUENCE [LARGE SCALE GENOMIC DNA]</scope>
    <source>
        <strain evidence="3">SPP2</strain>
    </source>
</reference>
<dbReference type="OrthoDB" id="1120881at2"/>
<dbReference type="KEGG" id="mbas:ALGA_3345"/>
<evidence type="ECO:0000313" key="2">
    <source>
        <dbReference type="EMBL" id="BAX81643.1"/>
    </source>
</evidence>
<evidence type="ECO:0000256" key="1">
    <source>
        <dbReference type="SAM" id="Phobius"/>
    </source>
</evidence>
<dbReference type="AlphaFoldDB" id="A0A1Y1CNQ4"/>
<keyword evidence="1" id="KW-0812">Transmembrane</keyword>
<feature type="transmembrane region" description="Helical" evidence="1">
    <location>
        <begin position="109"/>
        <end position="129"/>
    </location>
</feature>
<organism evidence="2 3">
    <name type="scientific">Labilibaculum antarcticum</name>
    <dbReference type="NCBI Taxonomy" id="1717717"/>
    <lineage>
        <taxon>Bacteria</taxon>
        <taxon>Pseudomonadati</taxon>
        <taxon>Bacteroidota</taxon>
        <taxon>Bacteroidia</taxon>
        <taxon>Marinilabiliales</taxon>
        <taxon>Marinifilaceae</taxon>
        <taxon>Labilibaculum</taxon>
    </lineage>
</organism>
<proteinExistence type="predicted"/>
<dbReference type="EMBL" id="AP018042">
    <property type="protein sequence ID" value="BAX81643.1"/>
    <property type="molecule type" value="Genomic_DNA"/>
</dbReference>
<sequence length="205" mass="22886">MNQQKYIEDLKDIKEMMNKSSKFISLSGLSGISAGIVALIGAYFAWITIYSQTGYQDFDRTLLDIGQLIQLLTIAFVTLLLAVSFGLFFTRLKTKKLKQKVWDSQSKTLLINLLIPLLSGGVFCLLLLLKGYIGLIAPLTLLFYGLALVNASKYTISEIRSLGILEILLGLTATYFVGYGLIFWCIGFGLLHIIYGIIMEIKYKS</sequence>
<accession>A0A1Y1CNQ4</accession>
<dbReference type="Proteomes" id="UP000218267">
    <property type="component" value="Chromosome"/>
</dbReference>
<keyword evidence="3" id="KW-1185">Reference proteome</keyword>